<comment type="caution">
    <text evidence="11">The sequence shown here is derived from an EMBL/GenBank/DDBJ whole genome shotgun (WGS) entry which is preliminary data.</text>
</comment>
<dbReference type="GO" id="GO:0005737">
    <property type="term" value="C:cytoplasm"/>
    <property type="evidence" value="ECO:0007669"/>
    <property type="project" value="UniProtKB-SubCell"/>
</dbReference>
<gene>
    <name evidence="10 11" type="primary">fabZ</name>
    <name evidence="11" type="ORF">EDM56_24765</name>
</gene>
<sequence length="147" mass="16149">MENKPLLDINQIQEIIPHRYPFLLVDQIFELESGKRAVGRKNVTINEPYFQGHFPGYPVMPGVLIVEALAQVGAVAVLSMEENKGKLAFFAGIDEFRFKDQVKPGDTLELTVELTRLRGTIGKGHGTATVNGKVVAEGGLIFALSQK</sequence>
<dbReference type="PANTHER" id="PTHR30272">
    <property type="entry name" value="3-HYDROXYACYL-[ACYL-CARRIER-PROTEIN] DEHYDRATASE"/>
    <property type="match status" value="1"/>
</dbReference>
<dbReference type="NCBIfam" id="TIGR01750">
    <property type="entry name" value="fabZ"/>
    <property type="match status" value="1"/>
</dbReference>
<keyword evidence="12" id="KW-1185">Reference proteome</keyword>
<dbReference type="Proteomes" id="UP000271031">
    <property type="component" value="Unassembled WGS sequence"/>
</dbReference>
<evidence type="ECO:0000256" key="3">
    <source>
        <dbReference type="ARBA" id="ARBA00009174"/>
    </source>
</evidence>
<evidence type="ECO:0000256" key="2">
    <source>
        <dbReference type="ARBA" id="ARBA00004496"/>
    </source>
</evidence>
<dbReference type="HAMAP" id="MF_00406">
    <property type="entry name" value="FabZ"/>
    <property type="match status" value="1"/>
</dbReference>
<evidence type="ECO:0000313" key="11">
    <source>
        <dbReference type="EMBL" id="RNB82076.1"/>
    </source>
</evidence>
<comment type="function">
    <text evidence="9 10">Involved in unsaturated fatty acids biosynthesis. Catalyzes the dehydration of short chain beta-hydroxyacyl-ACPs and long chain saturated and unsaturated beta-hydroxyacyl-ACPs.</text>
</comment>
<dbReference type="GO" id="GO:0019171">
    <property type="term" value="F:(3R)-hydroxyacyl-[acyl-carrier-protein] dehydratase activity"/>
    <property type="evidence" value="ECO:0007669"/>
    <property type="project" value="UniProtKB-EC"/>
</dbReference>
<dbReference type="GO" id="GO:0016020">
    <property type="term" value="C:membrane"/>
    <property type="evidence" value="ECO:0007669"/>
    <property type="project" value="GOC"/>
</dbReference>
<evidence type="ECO:0000256" key="10">
    <source>
        <dbReference type="HAMAP-Rule" id="MF_00406"/>
    </source>
</evidence>
<dbReference type="AlphaFoldDB" id="A0A3M8D1W9"/>
<dbReference type="InterPro" id="IPR010084">
    <property type="entry name" value="FabZ"/>
</dbReference>
<dbReference type="EC" id="4.2.1.59" evidence="10"/>
<evidence type="ECO:0000256" key="5">
    <source>
        <dbReference type="ARBA" id="ARBA00022516"/>
    </source>
</evidence>
<protein>
    <recommendedName>
        <fullName evidence="10">3-hydroxyacyl-[acyl-carrier-protein] dehydratase FabZ</fullName>
        <ecNumber evidence="10">4.2.1.59</ecNumber>
    </recommendedName>
    <alternativeName>
        <fullName evidence="10">(3R)-hydroxymyristoyl-[acyl-carrier-protein] dehydratase</fullName>
        <shortName evidence="10">(3R)-hydroxymyristoyl-ACP dehydrase</shortName>
    </alternativeName>
    <alternativeName>
        <fullName evidence="10">Beta-hydroxyacyl-ACP dehydratase</fullName>
    </alternativeName>
</protein>
<evidence type="ECO:0000256" key="1">
    <source>
        <dbReference type="ARBA" id="ARBA00001055"/>
    </source>
</evidence>
<dbReference type="FunFam" id="3.10.129.10:FF:000001">
    <property type="entry name" value="3-hydroxyacyl-[acyl-carrier-protein] dehydratase FabZ"/>
    <property type="match status" value="1"/>
</dbReference>
<evidence type="ECO:0000256" key="9">
    <source>
        <dbReference type="ARBA" id="ARBA00025049"/>
    </source>
</evidence>
<dbReference type="RefSeq" id="WP_122920610.1">
    <property type="nucleotide sequence ID" value="NZ_RHHQ01000021.1"/>
</dbReference>
<dbReference type="EMBL" id="RHHQ01000021">
    <property type="protein sequence ID" value="RNB82076.1"/>
    <property type="molecule type" value="Genomic_DNA"/>
</dbReference>
<evidence type="ECO:0000313" key="12">
    <source>
        <dbReference type="Proteomes" id="UP000271031"/>
    </source>
</evidence>
<feature type="active site" evidence="10">
    <location>
        <position position="53"/>
    </location>
</feature>
<dbReference type="Pfam" id="PF07977">
    <property type="entry name" value="FabA"/>
    <property type="match status" value="1"/>
</dbReference>
<accession>A0A3M8D1W9</accession>
<dbReference type="InterPro" id="IPR013114">
    <property type="entry name" value="FabA_FabZ"/>
</dbReference>
<dbReference type="GO" id="GO:0006633">
    <property type="term" value="P:fatty acid biosynthetic process"/>
    <property type="evidence" value="ECO:0007669"/>
    <property type="project" value="UniProtKB-UniRule"/>
</dbReference>
<proteinExistence type="inferred from homology"/>
<keyword evidence="5 10" id="KW-0444">Lipid biosynthesis</keyword>
<keyword evidence="7 10" id="KW-0443">Lipid metabolism</keyword>
<dbReference type="InterPro" id="IPR029069">
    <property type="entry name" value="HotDog_dom_sf"/>
</dbReference>
<keyword evidence="6 10" id="KW-0441">Lipid A biosynthesis</keyword>
<dbReference type="SUPFAM" id="SSF54637">
    <property type="entry name" value="Thioesterase/thiol ester dehydrase-isomerase"/>
    <property type="match status" value="1"/>
</dbReference>
<comment type="similarity">
    <text evidence="3 10">Belongs to the thioester dehydratase family. FabZ subfamily.</text>
</comment>
<reference evidence="11 12" key="1">
    <citation type="submission" date="2018-10" db="EMBL/GenBank/DDBJ databases">
        <title>Phylogenomics of Brevibacillus.</title>
        <authorList>
            <person name="Dunlap C."/>
        </authorList>
    </citation>
    <scope>NUCLEOTIDE SEQUENCE [LARGE SCALE GENOMIC DNA]</scope>
    <source>
        <strain evidence="11 12">JCM 15716</strain>
    </source>
</reference>
<organism evidence="11 12">
    <name type="scientific">Brevibacillus fluminis</name>
    <dbReference type="NCBI Taxonomy" id="511487"/>
    <lineage>
        <taxon>Bacteria</taxon>
        <taxon>Bacillati</taxon>
        <taxon>Bacillota</taxon>
        <taxon>Bacilli</taxon>
        <taxon>Bacillales</taxon>
        <taxon>Paenibacillaceae</taxon>
        <taxon>Brevibacillus</taxon>
    </lineage>
</organism>
<evidence type="ECO:0000256" key="7">
    <source>
        <dbReference type="ARBA" id="ARBA00023098"/>
    </source>
</evidence>
<dbReference type="CDD" id="cd01288">
    <property type="entry name" value="FabZ"/>
    <property type="match status" value="1"/>
</dbReference>
<dbReference type="GO" id="GO:0009245">
    <property type="term" value="P:lipid A biosynthetic process"/>
    <property type="evidence" value="ECO:0007669"/>
    <property type="project" value="UniProtKB-UniRule"/>
</dbReference>
<comment type="catalytic activity">
    <reaction evidence="1 10">
        <text>a (3R)-hydroxyacyl-[ACP] = a (2E)-enoyl-[ACP] + H2O</text>
        <dbReference type="Rhea" id="RHEA:13097"/>
        <dbReference type="Rhea" id="RHEA-COMP:9925"/>
        <dbReference type="Rhea" id="RHEA-COMP:9945"/>
        <dbReference type="ChEBI" id="CHEBI:15377"/>
        <dbReference type="ChEBI" id="CHEBI:78784"/>
        <dbReference type="ChEBI" id="CHEBI:78827"/>
        <dbReference type="EC" id="4.2.1.59"/>
    </reaction>
</comment>
<keyword evidence="8 10" id="KW-0456">Lyase</keyword>
<name>A0A3M8D1W9_9BACL</name>
<dbReference type="NCBIfam" id="NF000582">
    <property type="entry name" value="PRK00006.1"/>
    <property type="match status" value="1"/>
</dbReference>
<dbReference type="OrthoDB" id="9772788at2"/>
<evidence type="ECO:0000256" key="8">
    <source>
        <dbReference type="ARBA" id="ARBA00023239"/>
    </source>
</evidence>
<comment type="subcellular location">
    <subcellularLocation>
        <location evidence="2 10">Cytoplasm</location>
    </subcellularLocation>
</comment>
<keyword evidence="4 10" id="KW-0963">Cytoplasm</keyword>
<evidence type="ECO:0000256" key="6">
    <source>
        <dbReference type="ARBA" id="ARBA00022556"/>
    </source>
</evidence>
<evidence type="ECO:0000256" key="4">
    <source>
        <dbReference type="ARBA" id="ARBA00022490"/>
    </source>
</evidence>
<dbReference type="PANTHER" id="PTHR30272:SF1">
    <property type="entry name" value="3-HYDROXYACYL-[ACYL-CARRIER-PROTEIN] DEHYDRATASE"/>
    <property type="match status" value="1"/>
</dbReference>
<dbReference type="Gene3D" id="3.10.129.10">
    <property type="entry name" value="Hotdog Thioesterase"/>
    <property type="match status" value="1"/>
</dbReference>